<feature type="non-terminal residue" evidence="1">
    <location>
        <position position="1"/>
    </location>
</feature>
<dbReference type="EMBL" id="FOLS01000016">
    <property type="protein sequence ID" value="SFD07119.1"/>
    <property type="molecule type" value="Genomic_DNA"/>
</dbReference>
<evidence type="ECO:0000313" key="1">
    <source>
        <dbReference type="EMBL" id="SFD07119.1"/>
    </source>
</evidence>
<organism evidence="1 2">
    <name type="scientific">Pseudomonas citronellolis</name>
    <dbReference type="NCBI Taxonomy" id="53408"/>
    <lineage>
        <taxon>Bacteria</taxon>
        <taxon>Pseudomonadati</taxon>
        <taxon>Pseudomonadota</taxon>
        <taxon>Gammaproteobacteria</taxon>
        <taxon>Pseudomonadales</taxon>
        <taxon>Pseudomonadaceae</taxon>
        <taxon>Pseudomonas</taxon>
    </lineage>
</organism>
<dbReference type="AlphaFoldDB" id="A0AAQ1KGB1"/>
<accession>A0AAQ1KGB1</accession>
<reference evidence="1 2" key="1">
    <citation type="submission" date="2016-10" db="EMBL/GenBank/DDBJ databases">
        <authorList>
            <person name="Varghese N."/>
            <person name="Submissions S."/>
        </authorList>
    </citation>
    <scope>NUCLEOTIDE SEQUENCE [LARGE SCALE GENOMIC DNA]</scope>
    <source>
        <strain evidence="1 2">LMG 18378</strain>
    </source>
</reference>
<dbReference type="RefSeq" id="WP_256257830.1">
    <property type="nucleotide sequence ID" value="NZ_FOLS01000016.1"/>
</dbReference>
<evidence type="ECO:0000313" key="2">
    <source>
        <dbReference type="Proteomes" id="UP000183385"/>
    </source>
</evidence>
<name>A0AAQ1KGB1_9PSED</name>
<evidence type="ECO:0008006" key="3">
    <source>
        <dbReference type="Google" id="ProtNLM"/>
    </source>
</evidence>
<keyword evidence="2" id="KW-1185">Reference proteome</keyword>
<proteinExistence type="predicted"/>
<sequence>GANLDGANLDGVASLWGCTGNRAEVKAIQADTWDVTYTATHMQIGCQFHTLAEWWAFGDDEIARMDSQALAWWKVWKPIIQKIVETSPAVPGVEKPAETEAAQEEQQ</sequence>
<protein>
    <recommendedName>
        <fullName evidence="3">Pentapeptide repeat-containing protein</fullName>
    </recommendedName>
</protein>
<gene>
    <name evidence="1" type="ORF">SAMN05216577_1161</name>
</gene>
<comment type="caution">
    <text evidence="1">The sequence shown here is derived from an EMBL/GenBank/DDBJ whole genome shotgun (WGS) entry which is preliminary data.</text>
</comment>
<dbReference type="Proteomes" id="UP000183385">
    <property type="component" value="Unassembled WGS sequence"/>
</dbReference>